<dbReference type="PANTHER" id="PTHR43124:SF3">
    <property type="entry name" value="CHLORAMPHENICOL EFFLUX PUMP RV0191"/>
    <property type="match status" value="1"/>
</dbReference>
<feature type="transmembrane region" description="Helical" evidence="6">
    <location>
        <begin position="153"/>
        <end position="175"/>
    </location>
</feature>
<feature type="transmembrane region" description="Helical" evidence="6">
    <location>
        <begin position="328"/>
        <end position="347"/>
    </location>
</feature>
<feature type="transmembrane region" description="Helical" evidence="6">
    <location>
        <begin position="296"/>
        <end position="316"/>
    </location>
</feature>
<comment type="caution">
    <text evidence="8">The sequence shown here is derived from an EMBL/GenBank/DDBJ whole genome shotgun (WGS) entry which is preliminary data.</text>
</comment>
<dbReference type="Gene3D" id="1.20.1250.20">
    <property type="entry name" value="MFS general substrate transporter like domains"/>
    <property type="match status" value="1"/>
</dbReference>
<dbReference type="InterPro" id="IPR011701">
    <property type="entry name" value="MFS"/>
</dbReference>
<evidence type="ECO:0000256" key="3">
    <source>
        <dbReference type="ARBA" id="ARBA00022692"/>
    </source>
</evidence>
<dbReference type="Pfam" id="PF07690">
    <property type="entry name" value="MFS_1"/>
    <property type="match status" value="1"/>
</dbReference>
<keyword evidence="3 6" id="KW-0812">Transmembrane</keyword>
<name>A0ABU8VN28_9BURK</name>
<evidence type="ECO:0000313" key="9">
    <source>
        <dbReference type="Proteomes" id="UP001365846"/>
    </source>
</evidence>
<feature type="transmembrane region" description="Helical" evidence="6">
    <location>
        <begin position="273"/>
        <end position="290"/>
    </location>
</feature>
<feature type="transmembrane region" description="Helical" evidence="6">
    <location>
        <begin position="239"/>
        <end position="261"/>
    </location>
</feature>
<dbReference type="InterPro" id="IPR050189">
    <property type="entry name" value="MFS_Efflux_Transporters"/>
</dbReference>
<feature type="transmembrane region" description="Helical" evidence="6">
    <location>
        <begin position="367"/>
        <end position="387"/>
    </location>
</feature>
<organism evidence="8 9">
    <name type="scientific">Variovorax ureilyticus</name>
    <dbReference type="NCBI Taxonomy" id="1836198"/>
    <lineage>
        <taxon>Bacteria</taxon>
        <taxon>Pseudomonadati</taxon>
        <taxon>Pseudomonadota</taxon>
        <taxon>Betaproteobacteria</taxon>
        <taxon>Burkholderiales</taxon>
        <taxon>Comamonadaceae</taxon>
        <taxon>Variovorax</taxon>
    </lineage>
</organism>
<gene>
    <name evidence="8" type="ORF">WKW77_28215</name>
</gene>
<evidence type="ECO:0000313" key="8">
    <source>
        <dbReference type="EMBL" id="MEJ8814990.1"/>
    </source>
</evidence>
<feature type="transmembrane region" description="Helical" evidence="6">
    <location>
        <begin position="67"/>
        <end position="85"/>
    </location>
</feature>
<feature type="transmembrane region" description="Helical" evidence="6">
    <location>
        <begin position="91"/>
        <end position="113"/>
    </location>
</feature>
<accession>A0ABU8VN28</accession>
<reference evidence="8 9" key="1">
    <citation type="submission" date="2024-03" db="EMBL/GenBank/DDBJ databases">
        <title>Novel species of the genus Variovorax.</title>
        <authorList>
            <person name="Liu Q."/>
            <person name="Xin Y.-H."/>
        </authorList>
    </citation>
    <scope>NUCLEOTIDE SEQUENCE [LARGE SCALE GENOMIC DNA]</scope>
    <source>
        <strain evidence="8 9">KACC 18899</strain>
    </source>
</reference>
<protein>
    <submittedName>
        <fullName evidence="8">MFS transporter</fullName>
    </submittedName>
</protein>
<feature type="transmembrane region" description="Helical" evidence="6">
    <location>
        <begin position="196"/>
        <end position="219"/>
    </location>
</feature>
<keyword evidence="9" id="KW-1185">Reference proteome</keyword>
<dbReference type="Proteomes" id="UP001365846">
    <property type="component" value="Unassembled WGS sequence"/>
</dbReference>
<evidence type="ECO:0000256" key="5">
    <source>
        <dbReference type="ARBA" id="ARBA00023136"/>
    </source>
</evidence>
<feature type="transmembrane region" description="Helical" evidence="6">
    <location>
        <begin position="32"/>
        <end position="55"/>
    </location>
</feature>
<dbReference type="EMBL" id="JBBKZU010000016">
    <property type="protein sequence ID" value="MEJ8814990.1"/>
    <property type="molecule type" value="Genomic_DNA"/>
</dbReference>
<dbReference type="InterPro" id="IPR036259">
    <property type="entry name" value="MFS_trans_sf"/>
</dbReference>
<evidence type="ECO:0000256" key="2">
    <source>
        <dbReference type="ARBA" id="ARBA00022475"/>
    </source>
</evidence>
<dbReference type="PANTHER" id="PTHR43124">
    <property type="entry name" value="PURINE EFFLUX PUMP PBUE"/>
    <property type="match status" value="1"/>
</dbReference>
<evidence type="ECO:0000259" key="7">
    <source>
        <dbReference type="PROSITE" id="PS50850"/>
    </source>
</evidence>
<sequence>MVLALCTAFALSQAFRTVGAIMAGPLQKEFGLSAQALGIFSGSFHFAFGAMQLFMGIGIDLHGVRRTMLTAFPLAIAGAVLSAFAPGYGWLVVGQVLIGVGCAPAFLVCTVFIARHFPVTRFASISGLVLSIGGVGMLMTGTPLAWLVQEHSWRMGFAVLAVASVLAWLSILWGVREPLPQASGPRESMTAALRQFGALFAMPHTLGIMVLGAVTYAAFISLRGLWLGPLLVERHGFTLVQSGNVALIVSVISLIGAPLFGRMDRDGPARRPRIVACAFAYAGFFVAIALFDSAWIDIVCAVLIGFVSGFIVWQYADVRAAYPSAITGRAMAVFTMAMFLGVALMQWVTGIAASVAQAHGADPFRAVLATIAVLLVGATIAFAWLPAPKSDG</sequence>
<feature type="transmembrane region" description="Helical" evidence="6">
    <location>
        <begin position="125"/>
        <end position="147"/>
    </location>
</feature>
<comment type="subcellular location">
    <subcellularLocation>
        <location evidence="1">Cell membrane</location>
        <topology evidence="1">Multi-pass membrane protein</topology>
    </subcellularLocation>
</comment>
<keyword evidence="2" id="KW-1003">Cell membrane</keyword>
<dbReference type="PROSITE" id="PS50850">
    <property type="entry name" value="MFS"/>
    <property type="match status" value="1"/>
</dbReference>
<dbReference type="SUPFAM" id="SSF103473">
    <property type="entry name" value="MFS general substrate transporter"/>
    <property type="match status" value="1"/>
</dbReference>
<dbReference type="RefSeq" id="WP_340360280.1">
    <property type="nucleotide sequence ID" value="NZ_JBBKZU010000016.1"/>
</dbReference>
<evidence type="ECO:0000256" key="4">
    <source>
        <dbReference type="ARBA" id="ARBA00022989"/>
    </source>
</evidence>
<keyword evidence="5 6" id="KW-0472">Membrane</keyword>
<evidence type="ECO:0000256" key="1">
    <source>
        <dbReference type="ARBA" id="ARBA00004651"/>
    </source>
</evidence>
<evidence type="ECO:0000256" key="6">
    <source>
        <dbReference type="SAM" id="Phobius"/>
    </source>
</evidence>
<feature type="domain" description="Major facilitator superfamily (MFS) profile" evidence="7">
    <location>
        <begin position="1"/>
        <end position="389"/>
    </location>
</feature>
<dbReference type="InterPro" id="IPR020846">
    <property type="entry name" value="MFS_dom"/>
</dbReference>
<keyword evidence="4 6" id="KW-1133">Transmembrane helix</keyword>
<proteinExistence type="predicted"/>